<protein>
    <recommendedName>
        <fullName evidence="1">DUF1707 domain-containing protein</fullName>
    </recommendedName>
</protein>
<dbReference type="PANTHER" id="PTHR40763:SF4">
    <property type="entry name" value="DUF1707 DOMAIN-CONTAINING PROTEIN"/>
    <property type="match status" value="1"/>
</dbReference>
<organism evidence="2 3">
    <name type="scientific">Nocardioides psychrotolerans</name>
    <dbReference type="NCBI Taxonomy" id="1005945"/>
    <lineage>
        <taxon>Bacteria</taxon>
        <taxon>Bacillati</taxon>
        <taxon>Actinomycetota</taxon>
        <taxon>Actinomycetes</taxon>
        <taxon>Propionibacteriales</taxon>
        <taxon>Nocardioidaceae</taxon>
        <taxon>Nocardioides</taxon>
    </lineage>
</organism>
<evidence type="ECO:0000313" key="2">
    <source>
        <dbReference type="EMBL" id="SFI48223.1"/>
    </source>
</evidence>
<evidence type="ECO:0000259" key="1">
    <source>
        <dbReference type="Pfam" id="PF08044"/>
    </source>
</evidence>
<sequence>MSGELEPDPARMRVSDAQRHEVAEILREAAGDGRIDLGELDERLEATFAAKTYAELAPITSDLTPVVAPAPSAPAIRSPQPARSTERRVAIMSGFKRSGTWTVPEHLTVLCVMGGADLDLRQATYAADEVVITVNAIMGGASIVVGPHTRVILEGTGIMGDYSGPSGLVAAELDDTSPTVRVRGVAIWGGVSVERKHG</sequence>
<keyword evidence="3" id="KW-1185">Reference proteome</keyword>
<dbReference type="RefSeq" id="WP_091113695.1">
    <property type="nucleotide sequence ID" value="NZ_BKAF01000011.1"/>
</dbReference>
<name>A0A1I3IKC0_9ACTN</name>
<proteinExistence type="predicted"/>
<gene>
    <name evidence="2" type="ORF">SAMN05216561_10949</name>
</gene>
<dbReference type="PANTHER" id="PTHR40763">
    <property type="entry name" value="MEMBRANE PROTEIN-RELATED"/>
    <property type="match status" value="1"/>
</dbReference>
<accession>A0A1I3IKC0</accession>
<reference evidence="2 3" key="1">
    <citation type="submission" date="2016-10" db="EMBL/GenBank/DDBJ databases">
        <authorList>
            <person name="de Groot N.N."/>
        </authorList>
    </citation>
    <scope>NUCLEOTIDE SEQUENCE [LARGE SCALE GENOMIC DNA]</scope>
    <source>
        <strain evidence="2 3">CGMCC 1.11156</strain>
    </source>
</reference>
<dbReference type="AlphaFoldDB" id="A0A1I3IKC0"/>
<dbReference type="Pfam" id="PF08044">
    <property type="entry name" value="DUF1707"/>
    <property type="match status" value="1"/>
</dbReference>
<dbReference type="Proteomes" id="UP000198649">
    <property type="component" value="Unassembled WGS sequence"/>
</dbReference>
<dbReference type="InterPro" id="IPR012551">
    <property type="entry name" value="DUF1707_SHOCT-like"/>
</dbReference>
<feature type="domain" description="DUF1707" evidence="1">
    <location>
        <begin position="12"/>
        <end position="63"/>
    </location>
</feature>
<dbReference type="EMBL" id="FOQG01000009">
    <property type="protein sequence ID" value="SFI48223.1"/>
    <property type="molecule type" value="Genomic_DNA"/>
</dbReference>
<evidence type="ECO:0000313" key="3">
    <source>
        <dbReference type="Proteomes" id="UP000198649"/>
    </source>
</evidence>
<dbReference type="STRING" id="1005945.SAMN05216561_10949"/>
<dbReference type="OrthoDB" id="4772576at2"/>